<dbReference type="EMBL" id="FCOI02000119">
    <property type="protein sequence ID" value="SAL00977.1"/>
    <property type="molecule type" value="Genomic_DNA"/>
</dbReference>
<sequence>MVMKPAPTAPLKVPEAKFLLQVLVIMLDAPTHFCNLNEAVHRRACGQRREPVFDWLGLAIGPFNQQPFLVARCGPPVIAV</sequence>
<dbReference type="AlphaFoldDB" id="A0A158E4X9"/>
<organism evidence="1 2">
    <name type="scientific">Caballeronia temeraria</name>
    <dbReference type="NCBI Taxonomy" id="1777137"/>
    <lineage>
        <taxon>Bacteria</taxon>
        <taxon>Pseudomonadati</taxon>
        <taxon>Pseudomonadota</taxon>
        <taxon>Betaproteobacteria</taxon>
        <taxon>Burkholderiales</taxon>
        <taxon>Burkholderiaceae</taxon>
        <taxon>Caballeronia</taxon>
    </lineage>
</organism>
<protein>
    <submittedName>
        <fullName evidence="1">Uncharacterized protein</fullName>
    </submittedName>
</protein>
<gene>
    <name evidence="1" type="ORF">AWB76_07887</name>
</gene>
<name>A0A158E4X9_9BURK</name>
<dbReference type="Proteomes" id="UP000054624">
    <property type="component" value="Unassembled WGS sequence"/>
</dbReference>
<reference evidence="2" key="1">
    <citation type="submission" date="2016-01" db="EMBL/GenBank/DDBJ databases">
        <authorList>
            <person name="Peeters Charlotte."/>
        </authorList>
    </citation>
    <scope>NUCLEOTIDE SEQUENCE [LARGE SCALE GENOMIC DNA]</scope>
</reference>
<accession>A0A158E4X9</accession>
<keyword evidence="2" id="KW-1185">Reference proteome</keyword>
<evidence type="ECO:0000313" key="1">
    <source>
        <dbReference type="EMBL" id="SAL00977.1"/>
    </source>
</evidence>
<evidence type="ECO:0000313" key="2">
    <source>
        <dbReference type="Proteomes" id="UP000054624"/>
    </source>
</evidence>
<proteinExistence type="predicted"/>